<accession>A0A3Q2PUX1</accession>
<evidence type="ECO:0000313" key="1">
    <source>
        <dbReference type="Ensembl" id="ENSFHEP00000016989.1"/>
    </source>
</evidence>
<reference evidence="1" key="1">
    <citation type="submission" date="2025-08" db="UniProtKB">
        <authorList>
            <consortium name="Ensembl"/>
        </authorList>
    </citation>
    <scope>IDENTIFICATION</scope>
</reference>
<evidence type="ECO:0000313" key="2">
    <source>
        <dbReference type="Proteomes" id="UP000265000"/>
    </source>
</evidence>
<proteinExistence type="predicted"/>
<dbReference type="AlphaFoldDB" id="A0A3Q2PUX1"/>
<name>A0A3Q2PUX1_FUNHE</name>
<dbReference type="STRING" id="8078.ENSFHEP00000016989"/>
<sequence>MGNQKSIVSLHQSGSSLVIFNYKHHKTAQPSYCWKRTRVLCARDGFDFGAKCAIKPRTKANYPARGDAGKKQVLISGWHEKQPCEEQPRLQFVKAHRDKDLHFFNDDCSSWRAKGEALQA</sequence>
<organism evidence="1 2">
    <name type="scientific">Fundulus heteroclitus</name>
    <name type="common">Killifish</name>
    <name type="synonym">Mummichog</name>
    <dbReference type="NCBI Taxonomy" id="8078"/>
    <lineage>
        <taxon>Eukaryota</taxon>
        <taxon>Metazoa</taxon>
        <taxon>Chordata</taxon>
        <taxon>Craniata</taxon>
        <taxon>Vertebrata</taxon>
        <taxon>Euteleostomi</taxon>
        <taxon>Actinopterygii</taxon>
        <taxon>Neopterygii</taxon>
        <taxon>Teleostei</taxon>
        <taxon>Neoteleostei</taxon>
        <taxon>Acanthomorphata</taxon>
        <taxon>Ovalentaria</taxon>
        <taxon>Atherinomorphae</taxon>
        <taxon>Cyprinodontiformes</taxon>
        <taxon>Fundulidae</taxon>
        <taxon>Fundulus</taxon>
    </lineage>
</organism>
<reference evidence="1" key="2">
    <citation type="submission" date="2025-09" db="UniProtKB">
        <authorList>
            <consortium name="Ensembl"/>
        </authorList>
    </citation>
    <scope>IDENTIFICATION</scope>
</reference>
<protein>
    <submittedName>
        <fullName evidence="1">Uncharacterized protein</fullName>
    </submittedName>
</protein>
<keyword evidence="2" id="KW-1185">Reference proteome</keyword>
<dbReference type="Proteomes" id="UP000265000">
    <property type="component" value="Unplaced"/>
</dbReference>
<dbReference type="Ensembl" id="ENSFHET00000025547.1">
    <property type="protein sequence ID" value="ENSFHEP00000016989.1"/>
    <property type="gene ID" value="ENSFHEG00000018699.1"/>
</dbReference>